<dbReference type="AlphaFoldDB" id="A0A8J8T7A9"/>
<proteinExistence type="predicted"/>
<protein>
    <submittedName>
        <fullName evidence="2">Uncharacterized protein</fullName>
    </submittedName>
</protein>
<name>A0A8J8T7A9_HALGN</name>
<feature type="transmembrane region" description="Helical" evidence="1">
    <location>
        <begin position="20"/>
        <end position="39"/>
    </location>
</feature>
<keyword evidence="1" id="KW-0812">Transmembrane</keyword>
<accession>A0A8J8T7A9</accession>
<evidence type="ECO:0000313" key="2">
    <source>
        <dbReference type="EMBL" id="TNV83973.1"/>
    </source>
</evidence>
<comment type="caution">
    <text evidence="2">The sequence shown here is derived from an EMBL/GenBank/DDBJ whole genome shotgun (WGS) entry which is preliminary data.</text>
</comment>
<evidence type="ECO:0000256" key="1">
    <source>
        <dbReference type="SAM" id="Phobius"/>
    </source>
</evidence>
<keyword evidence="1" id="KW-1133">Transmembrane helix</keyword>
<reference evidence="2" key="1">
    <citation type="submission" date="2019-06" db="EMBL/GenBank/DDBJ databases">
        <authorList>
            <person name="Zheng W."/>
        </authorList>
    </citation>
    <scope>NUCLEOTIDE SEQUENCE</scope>
    <source>
        <strain evidence="2">QDHG01</strain>
    </source>
</reference>
<dbReference type="EMBL" id="RRYP01003257">
    <property type="protein sequence ID" value="TNV83973.1"/>
    <property type="molecule type" value="Genomic_DNA"/>
</dbReference>
<dbReference type="Proteomes" id="UP000785679">
    <property type="component" value="Unassembled WGS sequence"/>
</dbReference>
<gene>
    <name evidence="2" type="ORF">FGO68_gene9600</name>
</gene>
<keyword evidence="3" id="KW-1185">Reference proteome</keyword>
<sequence length="149" mass="17886">MRWKVRLIHYSTRNYISLKLYISSLQILFLNGISIIHILQHCSQFKWRKLQIAQYVITDLIAGQSDRLQLAHYPYYSKLLKLESRKHHALTFQFGPAKALYSQHPFRFTAYSTLIHSNSNYCFGKLQRMHKNEELCKRRNSQKWSCPYM</sequence>
<evidence type="ECO:0000313" key="3">
    <source>
        <dbReference type="Proteomes" id="UP000785679"/>
    </source>
</evidence>
<organism evidence="2 3">
    <name type="scientific">Halteria grandinella</name>
    <dbReference type="NCBI Taxonomy" id="5974"/>
    <lineage>
        <taxon>Eukaryota</taxon>
        <taxon>Sar</taxon>
        <taxon>Alveolata</taxon>
        <taxon>Ciliophora</taxon>
        <taxon>Intramacronucleata</taxon>
        <taxon>Spirotrichea</taxon>
        <taxon>Stichotrichia</taxon>
        <taxon>Sporadotrichida</taxon>
        <taxon>Halteriidae</taxon>
        <taxon>Halteria</taxon>
    </lineage>
</organism>
<keyword evidence="1" id="KW-0472">Membrane</keyword>